<keyword evidence="2" id="KW-1185">Reference proteome</keyword>
<organism evidence="1 2">
    <name type="scientific">Monilinia fructicola</name>
    <name type="common">Brown rot fungus</name>
    <name type="synonym">Ciboria fructicola</name>
    <dbReference type="NCBI Taxonomy" id="38448"/>
    <lineage>
        <taxon>Eukaryota</taxon>
        <taxon>Fungi</taxon>
        <taxon>Dikarya</taxon>
        <taxon>Ascomycota</taxon>
        <taxon>Pezizomycotina</taxon>
        <taxon>Leotiomycetes</taxon>
        <taxon>Helotiales</taxon>
        <taxon>Sclerotiniaceae</taxon>
        <taxon>Monilinia</taxon>
    </lineage>
</organism>
<proteinExistence type="predicted"/>
<accession>A0A5M9JXG0</accession>
<dbReference type="AlphaFoldDB" id="A0A5M9JXG0"/>
<dbReference type="Gene3D" id="3.40.50.1820">
    <property type="entry name" value="alpha/beta hydrolase"/>
    <property type="match status" value="1"/>
</dbReference>
<sequence length="116" mass="13335">MPRARKENRLDRFTVPVGLEALPRPSTNTAPRLVFREGDLIITKWLSPFFSTVRESPQCKFYGRLTHDRKDLGHNGWERLVGEGNVKCMSTPGNHFTMMRDPITVIVELIKEALEI</sequence>
<dbReference type="VEuPathDB" id="FungiDB:MFRU_053g00290"/>
<evidence type="ECO:0000313" key="2">
    <source>
        <dbReference type="Proteomes" id="UP000322873"/>
    </source>
</evidence>
<comment type="caution">
    <text evidence="1">The sequence shown here is derived from an EMBL/GenBank/DDBJ whole genome shotgun (WGS) entry which is preliminary data.</text>
</comment>
<name>A0A5M9JXG0_MONFR</name>
<dbReference type="EMBL" id="VICG01000004">
    <property type="protein sequence ID" value="KAA8573327.1"/>
    <property type="molecule type" value="Genomic_DNA"/>
</dbReference>
<dbReference type="InterPro" id="IPR029058">
    <property type="entry name" value="AB_hydrolase_fold"/>
</dbReference>
<gene>
    <name evidence="1" type="ORF">EYC84_003814</name>
</gene>
<reference evidence="1 2" key="1">
    <citation type="submission" date="2019-06" db="EMBL/GenBank/DDBJ databases">
        <title>Genome Sequence of the Brown Rot Fungal Pathogen Monilinia fructicola.</title>
        <authorList>
            <person name="De Miccolis Angelini R.M."/>
            <person name="Landi L."/>
            <person name="Abate D."/>
            <person name="Pollastro S."/>
            <person name="Romanazzi G."/>
            <person name="Faretra F."/>
        </authorList>
    </citation>
    <scope>NUCLEOTIDE SEQUENCE [LARGE SCALE GENOMIC DNA]</scope>
    <source>
        <strain evidence="1 2">Mfrc123</strain>
    </source>
</reference>
<protein>
    <submittedName>
        <fullName evidence="1">Uncharacterized protein</fullName>
    </submittedName>
</protein>
<evidence type="ECO:0000313" key="1">
    <source>
        <dbReference type="EMBL" id="KAA8573327.1"/>
    </source>
</evidence>
<dbReference type="Proteomes" id="UP000322873">
    <property type="component" value="Unassembled WGS sequence"/>
</dbReference>